<reference evidence="2 3" key="1">
    <citation type="submission" date="2022-11" db="EMBL/GenBank/DDBJ databases">
        <title>The characterization of three novel Bacteroidetes species and genomic analysis of their roles in tidal elemental geochemical cycles.</title>
        <authorList>
            <person name="Ma K.-J."/>
        </authorList>
    </citation>
    <scope>NUCLEOTIDE SEQUENCE [LARGE SCALE GENOMIC DNA]</scope>
    <source>
        <strain evidence="2 3">M82</strain>
    </source>
</reference>
<feature type="region of interest" description="Disordered" evidence="1">
    <location>
        <begin position="1"/>
        <end position="65"/>
    </location>
</feature>
<comment type="caution">
    <text evidence="2">The sequence shown here is derived from an EMBL/GenBank/DDBJ whole genome shotgun (WGS) entry which is preliminary data.</text>
</comment>
<name>A0ABT3RHN0_9BACT</name>
<evidence type="ECO:0000256" key="1">
    <source>
        <dbReference type="SAM" id="MobiDB-lite"/>
    </source>
</evidence>
<proteinExistence type="predicted"/>
<dbReference type="EMBL" id="JAPFQO010000010">
    <property type="protein sequence ID" value="MCX2741290.1"/>
    <property type="molecule type" value="Genomic_DNA"/>
</dbReference>
<feature type="compositionally biased region" description="Polar residues" evidence="1">
    <location>
        <begin position="25"/>
        <end position="42"/>
    </location>
</feature>
<accession>A0ABT3RHN0</accession>
<organism evidence="2 3">
    <name type="scientific">Pontibacter anaerobius</name>
    <dbReference type="NCBI Taxonomy" id="2993940"/>
    <lineage>
        <taxon>Bacteria</taxon>
        <taxon>Pseudomonadati</taxon>
        <taxon>Bacteroidota</taxon>
        <taxon>Cytophagia</taxon>
        <taxon>Cytophagales</taxon>
        <taxon>Hymenobacteraceae</taxon>
        <taxon>Pontibacter</taxon>
    </lineage>
</organism>
<feature type="compositionally biased region" description="Basic and acidic residues" evidence="1">
    <location>
        <begin position="1"/>
        <end position="12"/>
    </location>
</feature>
<dbReference type="RefSeq" id="WP_266053436.1">
    <property type="nucleotide sequence ID" value="NZ_JAPFQO010000010.1"/>
</dbReference>
<feature type="compositionally biased region" description="Basic and acidic residues" evidence="1">
    <location>
        <begin position="48"/>
        <end position="65"/>
    </location>
</feature>
<dbReference type="Proteomes" id="UP001207228">
    <property type="component" value="Unassembled WGS sequence"/>
</dbReference>
<protein>
    <submittedName>
        <fullName evidence="2">Uncharacterized protein</fullName>
    </submittedName>
</protein>
<evidence type="ECO:0000313" key="2">
    <source>
        <dbReference type="EMBL" id="MCX2741290.1"/>
    </source>
</evidence>
<keyword evidence="3" id="KW-1185">Reference proteome</keyword>
<gene>
    <name evidence="2" type="ORF">OO017_15125</name>
</gene>
<sequence>MRIRKSAAERFRTRMSGTVGKASIKYNQSIKYGSPSQSSYKRNTTKGHKSEDLRQKSMEARVLKS</sequence>
<evidence type="ECO:0000313" key="3">
    <source>
        <dbReference type="Proteomes" id="UP001207228"/>
    </source>
</evidence>